<dbReference type="Proteomes" id="UP000598996">
    <property type="component" value="Unassembled WGS sequence"/>
</dbReference>
<evidence type="ECO:0000256" key="1">
    <source>
        <dbReference type="ARBA" id="ARBA00010617"/>
    </source>
</evidence>
<name>A0ABS1W697_9ACTN</name>
<dbReference type="InterPro" id="IPR002401">
    <property type="entry name" value="Cyt_P450_E_grp-I"/>
</dbReference>
<dbReference type="Gene3D" id="1.10.630.10">
    <property type="entry name" value="Cytochrome P450"/>
    <property type="match status" value="1"/>
</dbReference>
<dbReference type="RefSeq" id="WP_203078806.1">
    <property type="nucleotide sequence ID" value="NZ_JAENHO010000029.1"/>
</dbReference>
<evidence type="ECO:0000256" key="2">
    <source>
        <dbReference type="ARBA" id="ARBA00022617"/>
    </source>
</evidence>
<keyword evidence="6 7" id="KW-0503">Monooxygenase</keyword>
<organism evidence="8 9">
    <name type="scientific">Paractinoplanes lichenicola</name>
    <dbReference type="NCBI Taxonomy" id="2802976"/>
    <lineage>
        <taxon>Bacteria</taxon>
        <taxon>Bacillati</taxon>
        <taxon>Actinomycetota</taxon>
        <taxon>Actinomycetes</taxon>
        <taxon>Micromonosporales</taxon>
        <taxon>Micromonosporaceae</taxon>
        <taxon>Paractinoplanes</taxon>
    </lineage>
</organism>
<dbReference type="InterPro" id="IPR017972">
    <property type="entry name" value="Cyt_P450_CS"/>
</dbReference>
<dbReference type="Pfam" id="PF00067">
    <property type="entry name" value="p450"/>
    <property type="match status" value="1"/>
</dbReference>
<keyword evidence="9" id="KW-1185">Reference proteome</keyword>
<keyword evidence="4 7" id="KW-0560">Oxidoreductase</keyword>
<dbReference type="PANTHER" id="PTHR24291:SF50">
    <property type="entry name" value="BIFUNCTIONAL ALBAFLAVENONE MONOOXYGENASE_TERPENE SYNTHASE"/>
    <property type="match status" value="1"/>
</dbReference>
<keyword evidence="5 7" id="KW-0408">Iron</keyword>
<dbReference type="InterPro" id="IPR050196">
    <property type="entry name" value="Cytochrome_P450_Monoox"/>
</dbReference>
<dbReference type="EMBL" id="JAENHO010000029">
    <property type="protein sequence ID" value="MBL7262264.1"/>
    <property type="molecule type" value="Genomic_DNA"/>
</dbReference>
<sequence>MSMQLTAPPGPAGRLRALLAMSGNPLHYVTGLRDRYGPVVRIPIASRDLYLVSSPEAVQEVLVTSHRNFRKDVMRAGRGKWAAPLEVIFGNGLVTSDGQFHRQQRRLIQPMFHRERIAGYGRAFAELSDDIQAGWRDGDRLDMQAEMTELTLAIVARTLFDVALDSDVARTISTGIPRDEGPMRWDSLPFARHLAKLPLPGNKRFFAARDDLDAIIYRLMAERRRGDGQGADLLSLLLAARDADTGEPMDDRQVRDETVTLLMAGHETMASALTWSYHLLGGNPGARRRMHEEIDEVLGDRLPTVEDLPRLVWTDAVLSEAMRLYPPVMGAARRSLADFEVEGHRIPKDSFVGIIPWVVHRDPRWWPQPERFAPQRWIEGDPADELSGHAVRPGRPRLAYLPFGGGPRQCIGNTFSRMEGVMALATIGRHWEFEPVEGFTVDPLARITIRPRNGLPMSARRR</sequence>
<protein>
    <submittedName>
        <fullName evidence="8">Cytochrome P450</fullName>
    </submittedName>
</protein>
<gene>
    <name evidence="8" type="ORF">JKJ07_49145</name>
</gene>
<dbReference type="PRINTS" id="PR00385">
    <property type="entry name" value="P450"/>
</dbReference>
<dbReference type="PANTHER" id="PTHR24291">
    <property type="entry name" value="CYTOCHROME P450 FAMILY 4"/>
    <property type="match status" value="1"/>
</dbReference>
<dbReference type="PROSITE" id="PS00086">
    <property type="entry name" value="CYTOCHROME_P450"/>
    <property type="match status" value="1"/>
</dbReference>
<evidence type="ECO:0000313" key="9">
    <source>
        <dbReference type="Proteomes" id="UP000598996"/>
    </source>
</evidence>
<reference evidence="8 9" key="1">
    <citation type="submission" date="2021-01" db="EMBL/GenBank/DDBJ databases">
        <title>Actinoplanes sp. nov. LDG1-01 isolated from lichen.</title>
        <authorList>
            <person name="Saeng-In P."/>
            <person name="Phongsopitanun W."/>
            <person name="Kanchanasin P."/>
            <person name="Yuki M."/>
            <person name="Kudo T."/>
            <person name="Ohkuma M."/>
            <person name="Tanasupawat S."/>
        </authorList>
    </citation>
    <scope>NUCLEOTIDE SEQUENCE [LARGE SCALE GENOMIC DNA]</scope>
    <source>
        <strain evidence="8 9">LDG1-01</strain>
    </source>
</reference>
<keyword evidence="2 7" id="KW-0349">Heme</keyword>
<comment type="similarity">
    <text evidence="1 7">Belongs to the cytochrome P450 family.</text>
</comment>
<proteinExistence type="inferred from homology"/>
<comment type="caution">
    <text evidence="8">The sequence shown here is derived from an EMBL/GenBank/DDBJ whole genome shotgun (WGS) entry which is preliminary data.</text>
</comment>
<evidence type="ECO:0000313" key="8">
    <source>
        <dbReference type="EMBL" id="MBL7262264.1"/>
    </source>
</evidence>
<evidence type="ECO:0000256" key="4">
    <source>
        <dbReference type="ARBA" id="ARBA00023002"/>
    </source>
</evidence>
<evidence type="ECO:0000256" key="3">
    <source>
        <dbReference type="ARBA" id="ARBA00022723"/>
    </source>
</evidence>
<dbReference type="InterPro" id="IPR036396">
    <property type="entry name" value="Cyt_P450_sf"/>
</dbReference>
<dbReference type="CDD" id="cd20620">
    <property type="entry name" value="CYP132-like"/>
    <property type="match status" value="1"/>
</dbReference>
<dbReference type="InterPro" id="IPR001128">
    <property type="entry name" value="Cyt_P450"/>
</dbReference>
<accession>A0ABS1W697</accession>
<evidence type="ECO:0000256" key="5">
    <source>
        <dbReference type="ARBA" id="ARBA00023004"/>
    </source>
</evidence>
<dbReference type="PRINTS" id="PR00463">
    <property type="entry name" value="EP450I"/>
</dbReference>
<keyword evidence="3 7" id="KW-0479">Metal-binding</keyword>
<evidence type="ECO:0000256" key="7">
    <source>
        <dbReference type="RuleBase" id="RU000461"/>
    </source>
</evidence>
<dbReference type="SUPFAM" id="SSF48264">
    <property type="entry name" value="Cytochrome P450"/>
    <property type="match status" value="1"/>
</dbReference>
<evidence type="ECO:0000256" key="6">
    <source>
        <dbReference type="ARBA" id="ARBA00023033"/>
    </source>
</evidence>